<sequence length="353" mass="39312">MNQDAAESVEVVQQRLRDFLAARTGDGNVTVTGLRRSGTGSSRENWPFDAGWVQDGHSVHRPLLLRRDPPSSVVDTGRTTEFALLKALEPTPVPAPVVHWLDDSGDELLRPSMVVDRHPGRAHRAVLRDKNPLGLTSTERTELARNLCDLLASVHAVDVDAAGLRDVLPGPQPDPATAELDRWERILTESEWEPQPTLRWTLRWLRDHVPPPPARHVLVHGDFRPANVLVHEGPVQALLDWELAHIGDPLDDLGWYCAPLYEREHFIPGSWEQAAFLRRYTELTGTPVDPDALLFWQMLAMFRLAVIALQAVRVFCAGESDRPAAPAAALTRRLASTVSETPERPSCVRPQPS</sequence>
<evidence type="ECO:0000313" key="2">
    <source>
        <dbReference type="EMBL" id="MFD2798310.1"/>
    </source>
</evidence>
<dbReference type="EMBL" id="JBHUOF010000003">
    <property type="protein sequence ID" value="MFD2798310.1"/>
    <property type="molecule type" value="Genomic_DNA"/>
</dbReference>
<dbReference type="PANTHER" id="PTHR21310:SF57">
    <property type="entry name" value="BLR2944 PROTEIN"/>
    <property type="match status" value="1"/>
</dbReference>
<dbReference type="Proteomes" id="UP001597478">
    <property type="component" value="Unassembled WGS sequence"/>
</dbReference>
<feature type="domain" description="Aminoglycoside phosphotransferase" evidence="1">
    <location>
        <begin position="52"/>
        <end position="267"/>
    </location>
</feature>
<evidence type="ECO:0000259" key="1">
    <source>
        <dbReference type="Pfam" id="PF01636"/>
    </source>
</evidence>
<dbReference type="Gene3D" id="3.90.1200.10">
    <property type="match status" value="1"/>
</dbReference>
<reference evidence="3" key="1">
    <citation type="journal article" date="2019" name="Int. J. Syst. Evol. Microbiol.">
        <title>The Global Catalogue of Microorganisms (GCM) 10K type strain sequencing project: providing services to taxonomists for standard genome sequencing and annotation.</title>
        <authorList>
            <consortium name="The Broad Institute Genomics Platform"/>
            <consortium name="The Broad Institute Genome Sequencing Center for Infectious Disease"/>
            <person name="Wu L."/>
            <person name="Ma J."/>
        </authorList>
    </citation>
    <scope>NUCLEOTIDE SEQUENCE [LARGE SCALE GENOMIC DNA]</scope>
    <source>
        <strain evidence="3">IBRC-M 10906</strain>
    </source>
</reference>
<comment type="caution">
    <text evidence="2">The sequence shown here is derived from an EMBL/GenBank/DDBJ whole genome shotgun (WGS) entry which is preliminary data.</text>
</comment>
<protein>
    <submittedName>
        <fullName evidence="2">Phosphotransferase family protein</fullName>
    </submittedName>
</protein>
<dbReference type="InterPro" id="IPR011009">
    <property type="entry name" value="Kinase-like_dom_sf"/>
</dbReference>
<name>A0ABW5W702_9PSEU</name>
<evidence type="ECO:0000313" key="3">
    <source>
        <dbReference type="Proteomes" id="UP001597478"/>
    </source>
</evidence>
<dbReference type="Pfam" id="PF01636">
    <property type="entry name" value="APH"/>
    <property type="match status" value="1"/>
</dbReference>
<proteinExistence type="predicted"/>
<dbReference type="RefSeq" id="WP_377383810.1">
    <property type="nucleotide sequence ID" value="NZ_JBHSAN010000001.1"/>
</dbReference>
<accession>A0ABW5W702</accession>
<keyword evidence="3" id="KW-1185">Reference proteome</keyword>
<dbReference type="SUPFAM" id="SSF56112">
    <property type="entry name" value="Protein kinase-like (PK-like)"/>
    <property type="match status" value="1"/>
</dbReference>
<dbReference type="CDD" id="cd05154">
    <property type="entry name" value="ACAD10_11_N-like"/>
    <property type="match status" value="1"/>
</dbReference>
<dbReference type="Gene3D" id="3.30.200.20">
    <property type="entry name" value="Phosphorylase Kinase, domain 1"/>
    <property type="match status" value="1"/>
</dbReference>
<dbReference type="InterPro" id="IPR051678">
    <property type="entry name" value="AGP_Transferase"/>
</dbReference>
<dbReference type="InterPro" id="IPR041726">
    <property type="entry name" value="ACAD10_11_N"/>
</dbReference>
<gene>
    <name evidence="2" type="ORF">ACFS2C_02755</name>
</gene>
<dbReference type="PANTHER" id="PTHR21310">
    <property type="entry name" value="AMINOGLYCOSIDE PHOSPHOTRANSFERASE-RELATED-RELATED"/>
    <property type="match status" value="1"/>
</dbReference>
<organism evidence="2 3">
    <name type="scientific">Prauserella oleivorans</name>
    <dbReference type="NCBI Taxonomy" id="1478153"/>
    <lineage>
        <taxon>Bacteria</taxon>
        <taxon>Bacillati</taxon>
        <taxon>Actinomycetota</taxon>
        <taxon>Actinomycetes</taxon>
        <taxon>Pseudonocardiales</taxon>
        <taxon>Pseudonocardiaceae</taxon>
        <taxon>Prauserella</taxon>
    </lineage>
</organism>
<dbReference type="InterPro" id="IPR002575">
    <property type="entry name" value="Aminoglycoside_PTrfase"/>
</dbReference>